<dbReference type="OrthoDB" id="10595357at2759"/>
<evidence type="ECO:0000256" key="1">
    <source>
        <dbReference type="PROSITE-ProRule" id="PRU00042"/>
    </source>
</evidence>
<dbReference type="GO" id="GO:0008270">
    <property type="term" value="F:zinc ion binding"/>
    <property type="evidence" value="ECO:0007669"/>
    <property type="project" value="UniProtKB-KW"/>
</dbReference>
<keyword evidence="1" id="KW-0862">Zinc</keyword>
<gene>
    <name evidence="3" type="ORF">Acr_28g0014560</name>
</gene>
<sequence>MAMQRLLFSDDDLSDADIKRLLKEEPAFGAKNVREGLKSNQVNYQNGYIPLYNCPRPIFGQLSLSQKMMEYQKNVTEYQKIVCSSANKVNNRRATSDVQVTEVVRDHVITISTRERVSVPNHHVVSPNQSILENINPTLINRVPKSELLNPSHQTPTQGPRPSNLFNYNDFRSTNNGGHVSSSLLHVPYPERKDQMVLPNEQQNPNSRGLNEAVPYHHRKMNGGPHTCAKCGEAFITIQCYVTHVMSHEQSEKIDKLLKKHQKKLDKLAQSWYGAPFEGHKSKKQKIVVEIEAGVKKEQTNVQMVAKQKLPRGCVVIKEKSN</sequence>
<feature type="domain" description="C2H2-type" evidence="2">
    <location>
        <begin position="226"/>
        <end position="253"/>
    </location>
</feature>
<dbReference type="PROSITE" id="PS00028">
    <property type="entry name" value="ZINC_FINGER_C2H2_1"/>
    <property type="match status" value="1"/>
</dbReference>
<dbReference type="InterPro" id="IPR013087">
    <property type="entry name" value="Znf_C2H2_type"/>
</dbReference>
<keyword evidence="1" id="KW-0863">Zinc-finger</keyword>
<dbReference type="Proteomes" id="UP000585474">
    <property type="component" value="Unassembled WGS sequence"/>
</dbReference>
<dbReference type="PROSITE" id="PS50157">
    <property type="entry name" value="ZINC_FINGER_C2H2_2"/>
    <property type="match status" value="1"/>
</dbReference>
<proteinExistence type="predicted"/>
<protein>
    <recommendedName>
        <fullName evidence="2">C2H2-type domain-containing protein</fullName>
    </recommendedName>
</protein>
<accession>A0A7J0HCQ0</accession>
<evidence type="ECO:0000313" key="3">
    <source>
        <dbReference type="EMBL" id="GFZ20751.1"/>
    </source>
</evidence>
<evidence type="ECO:0000313" key="4">
    <source>
        <dbReference type="Proteomes" id="UP000585474"/>
    </source>
</evidence>
<dbReference type="EMBL" id="BJWL01000028">
    <property type="protein sequence ID" value="GFZ20751.1"/>
    <property type="molecule type" value="Genomic_DNA"/>
</dbReference>
<dbReference type="AlphaFoldDB" id="A0A7J0HCQ0"/>
<organism evidence="3 4">
    <name type="scientific">Actinidia rufa</name>
    <dbReference type="NCBI Taxonomy" id="165716"/>
    <lineage>
        <taxon>Eukaryota</taxon>
        <taxon>Viridiplantae</taxon>
        <taxon>Streptophyta</taxon>
        <taxon>Embryophyta</taxon>
        <taxon>Tracheophyta</taxon>
        <taxon>Spermatophyta</taxon>
        <taxon>Magnoliopsida</taxon>
        <taxon>eudicotyledons</taxon>
        <taxon>Gunneridae</taxon>
        <taxon>Pentapetalae</taxon>
        <taxon>asterids</taxon>
        <taxon>Ericales</taxon>
        <taxon>Actinidiaceae</taxon>
        <taxon>Actinidia</taxon>
    </lineage>
</organism>
<evidence type="ECO:0000259" key="2">
    <source>
        <dbReference type="PROSITE" id="PS50157"/>
    </source>
</evidence>
<reference evidence="3 4" key="1">
    <citation type="submission" date="2019-07" db="EMBL/GenBank/DDBJ databases">
        <title>De Novo Assembly of kiwifruit Actinidia rufa.</title>
        <authorList>
            <person name="Sugita-Konishi S."/>
            <person name="Sato K."/>
            <person name="Mori E."/>
            <person name="Abe Y."/>
            <person name="Kisaki G."/>
            <person name="Hamano K."/>
            <person name="Suezawa K."/>
            <person name="Otani M."/>
            <person name="Fukuda T."/>
            <person name="Manabe T."/>
            <person name="Gomi K."/>
            <person name="Tabuchi M."/>
            <person name="Akimitsu K."/>
            <person name="Kataoka I."/>
        </authorList>
    </citation>
    <scope>NUCLEOTIDE SEQUENCE [LARGE SCALE GENOMIC DNA]</scope>
    <source>
        <strain evidence="4">cv. Fuchu</strain>
    </source>
</reference>
<keyword evidence="1" id="KW-0479">Metal-binding</keyword>
<comment type="caution">
    <text evidence="3">The sequence shown here is derived from an EMBL/GenBank/DDBJ whole genome shotgun (WGS) entry which is preliminary data.</text>
</comment>
<name>A0A7J0HCQ0_9ERIC</name>
<keyword evidence="4" id="KW-1185">Reference proteome</keyword>